<dbReference type="Pfam" id="PF00337">
    <property type="entry name" value="Gal-bind_lectin"/>
    <property type="match status" value="2"/>
</dbReference>
<evidence type="ECO:0000256" key="2">
    <source>
        <dbReference type="RuleBase" id="RU102079"/>
    </source>
</evidence>
<dbReference type="PANTHER" id="PTHR11346:SF171">
    <property type="entry name" value="GALECTIN"/>
    <property type="match status" value="1"/>
</dbReference>
<dbReference type="Gene3D" id="2.60.120.200">
    <property type="match status" value="2"/>
</dbReference>
<reference evidence="5" key="1">
    <citation type="submission" date="2017-02" db="UniProtKB">
        <authorList>
            <consortium name="WormBaseParasite"/>
        </authorList>
    </citation>
    <scope>IDENTIFICATION</scope>
</reference>
<dbReference type="Proteomes" id="UP000038045">
    <property type="component" value="Unplaced"/>
</dbReference>
<name>A0A0N4Z7M6_PARTI</name>
<dbReference type="InterPro" id="IPR044156">
    <property type="entry name" value="Galectin-like"/>
</dbReference>
<evidence type="ECO:0000259" key="3">
    <source>
        <dbReference type="PROSITE" id="PS51304"/>
    </source>
</evidence>
<proteinExistence type="predicted"/>
<keyword evidence="4" id="KW-1185">Reference proteome</keyword>
<dbReference type="SMART" id="SM00908">
    <property type="entry name" value="Gal-bind_lectin"/>
    <property type="match status" value="2"/>
</dbReference>
<evidence type="ECO:0000313" key="5">
    <source>
        <dbReference type="WBParaSite" id="PTRK_0000317800.1"/>
    </source>
</evidence>
<keyword evidence="1 2" id="KW-0430">Lectin</keyword>
<dbReference type="AlphaFoldDB" id="A0A0N4Z7M6"/>
<evidence type="ECO:0000256" key="1">
    <source>
        <dbReference type="ARBA" id="ARBA00022734"/>
    </source>
</evidence>
<organism evidence="4 5">
    <name type="scientific">Parastrongyloides trichosuri</name>
    <name type="common">Possum-specific nematode worm</name>
    <dbReference type="NCBI Taxonomy" id="131310"/>
    <lineage>
        <taxon>Eukaryota</taxon>
        <taxon>Metazoa</taxon>
        <taxon>Ecdysozoa</taxon>
        <taxon>Nematoda</taxon>
        <taxon>Chromadorea</taxon>
        <taxon>Rhabditida</taxon>
        <taxon>Tylenchina</taxon>
        <taxon>Panagrolaimomorpha</taxon>
        <taxon>Strongyloidoidea</taxon>
        <taxon>Strongyloididae</taxon>
        <taxon>Parastrongyloides</taxon>
    </lineage>
</organism>
<sequence length="328" mass="38330">MSCDDNKILNPGVPFVTLLPNNGHLKKDSTIEIYGKIDKESTECRFNIDLCTGLSYSGRKCDDKAMHFNPRFDPRKFFSKTDNDIVINSLIDNNWGMEKRIENPFHNDTDFRIKIKVLQTHYEILFNGSHLVDFMHRLPPEEVKVLYIDGKVKLYSIKYDNIGFGEDENKDENNKGEDYVYEELSKPKVPFNYNLMCRKLKPPKELFITCYPKINDGERFNINFMKDSQFIFHFRVDLPNEKSNTPGAVVRNSTANDKWLVEERNIPHFPFKRGMTNDIKFILKSKSISIQIDGSHYANFFLRNGDKIEDVDCINVKGDLVVNRFIIR</sequence>
<dbReference type="WBParaSite" id="PTRK_0000317800.1">
    <property type="protein sequence ID" value="PTRK_0000317800.1"/>
    <property type="gene ID" value="PTRK_0000317800"/>
</dbReference>
<dbReference type="GO" id="GO:0030246">
    <property type="term" value="F:carbohydrate binding"/>
    <property type="evidence" value="ECO:0007669"/>
    <property type="project" value="UniProtKB-UniRule"/>
</dbReference>
<dbReference type="PROSITE" id="PS51304">
    <property type="entry name" value="GALECTIN"/>
    <property type="match status" value="2"/>
</dbReference>
<dbReference type="SUPFAM" id="SSF49899">
    <property type="entry name" value="Concanavalin A-like lectins/glucanases"/>
    <property type="match status" value="2"/>
</dbReference>
<dbReference type="CDD" id="cd00070">
    <property type="entry name" value="GLECT"/>
    <property type="match status" value="1"/>
</dbReference>
<accession>A0A0N4Z7M6</accession>
<dbReference type="STRING" id="131310.A0A0N4Z7M6"/>
<feature type="domain" description="Galectin" evidence="3">
    <location>
        <begin position="17"/>
        <end position="160"/>
    </location>
</feature>
<dbReference type="PANTHER" id="PTHR11346">
    <property type="entry name" value="GALECTIN"/>
    <property type="match status" value="1"/>
</dbReference>
<dbReference type="SMART" id="SM00276">
    <property type="entry name" value="GLECT"/>
    <property type="match status" value="2"/>
</dbReference>
<evidence type="ECO:0000313" key="4">
    <source>
        <dbReference type="Proteomes" id="UP000038045"/>
    </source>
</evidence>
<dbReference type="InterPro" id="IPR013320">
    <property type="entry name" value="ConA-like_dom_sf"/>
</dbReference>
<protein>
    <recommendedName>
        <fullName evidence="2">Galectin</fullName>
    </recommendedName>
</protein>
<feature type="domain" description="Galectin" evidence="3">
    <location>
        <begin position="192"/>
        <end position="328"/>
    </location>
</feature>
<dbReference type="InterPro" id="IPR001079">
    <property type="entry name" value="Galectin_CRD"/>
</dbReference>